<dbReference type="EMBL" id="SDAM02000131">
    <property type="protein sequence ID" value="KAH6828079.1"/>
    <property type="molecule type" value="Genomic_DNA"/>
</dbReference>
<reference evidence="6 7" key="1">
    <citation type="journal article" date="2021" name="Nat. Commun.">
        <title>Incipient diploidization of the medicinal plant Perilla within 10,000 years.</title>
        <authorList>
            <person name="Zhang Y."/>
            <person name="Shen Q."/>
            <person name="Leng L."/>
            <person name="Zhang D."/>
            <person name="Chen S."/>
            <person name="Shi Y."/>
            <person name="Ning Z."/>
            <person name="Chen S."/>
        </authorList>
    </citation>
    <scope>NUCLEOTIDE SEQUENCE [LARGE SCALE GENOMIC DNA]</scope>
    <source>
        <strain evidence="7">cv. PC099</strain>
    </source>
</reference>
<keyword evidence="3" id="KW-0808">Transferase</keyword>
<dbReference type="AlphaFoldDB" id="A0AAD4J6Y2"/>
<sequence length="380" mass="42567">MIWNYSNFRTDAYEVEGDVRIQGSSSTIFIASGRRRSTRTIYIKPHPLKFSKFAMAAVTNFTMKTGPPHTIPQCTRIMEVPAILFSTGGIVGNHFHRISDVLIPLFATSERFHRRVVFLVTNWDSRLISNHIKTLEKLSKYVVRDIDGDDEILCFPRMMVGLKASKLGLSIDPTPSSSFSMRNFTRLLRAAYSLERASVHVHNRPQMLVVTRGSSRRLMNHAEVGDMARSLGFEVVAQDFGGNITSIAELVNTVDVMVGVHGAGLTNMVFLPENAVVIQITPLGIGQNAEMCYGRVQLEEMKLKYLEYKVRLNESSLAGKYPDDSQIYKNSADYCLAVGFRMCKEVFMDNQDVTLHLPTFKKTLSQALDLLALHAPPAAL</sequence>
<accession>A0AAD4J6Y2</accession>
<keyword evidence="7" id="KW-1185">Reference proteome</keyword>
<proteinExistence type="predicted"/>
<dbReference type="Proteomes" id="UP001190926">
    <property type="component" value="Unassembled WGS sequence"/>
</dbReference>
<dbReference type="InterPro" id="IPR049625">
    <property type="entry name" value="Glyco_transf_61_cat"/>
</dbReference>
<evidence type="ECO:0000256" key="3">
    <source>
        <dbReference type="ARBA" id="ARBA00022679"/>
    </source>
</evidence>
<evidence type="ECO:0000259" key="5">
    <source>
        <dbReference type="Pfam" id="PF04577"/>
    </source>
</evidence>
<dbReference type="PANTHER" id="PTHR20961:SF5">
    <property type="entry name" value="GLYCOSYLTRANSFERASE-RELATED"/>
    <property type="match status" value="1"/>
</dbReference>
<gene>
    <name evidence="6" type="ORF">C2S53_014436</name>
</gene>
<comment type="subcellular location">
    <subcellularLocation>
        <location evidence="1">Golgi apparatus membrane</location>
        <topology evidence="1">Single-pass type II membrane protein</topology>
    </subcellularLocation>
</comment>
<organism evidence="6 7">
    <name type="scientific">Perilla frutescens var. hirtella</name>
    <name type="common">Perilla citriodora</name>
    <name type="synonym">Perilla setoyensis</name>
    <dbReference type="NCBI Taxonomy" id="608512"/>
    <lineage>
        <taxon>Eukaryota</taxon>
        <taxon>Viridiplantae</taxon>
        <taxon>Streptophyta</taxon>
        <taxon>Embryophyta</taxon>
        <taxon>Tracheophyta</taxon>
        <taxon>Spermatophyta</taxon>
        <taxon>Magnoliopsida</taxon>
        <taxon>eudicotyledons</taxon>
        <taxon>Gunneridae</taxon>
        <taxon>Pentapetalae</taxon>
        <taxon>asterids</taxon>
        <taxon>lamiids</taxon>
        <taxon>Lamiales</taxon>
        <taxon>Lamiaceae</taxon>
        <taxon>Nepetoideae</taxon>
        <taxon>Elsholtzieae</taxon>
        <taxon>Perilla</taxon>
    </lineage>
</organism>
<evidence type="ECO:0000313" key="7">
    <source>
        <dbReference type="Proteomes" id="UP001190926"/>
    </source>
</evidence>
<evidence type="ECO:0000256" key="2">
    <source>
        <dbReference type="ARBA" id="ARBA00022676"/>
    </source>
</evidence>
<dbReference type="Pfam" id="PF04577">
    <property type="entry name" value="Glyco_transf_61"/>
    <property type="match status" value="1"/>
</dbReference>
<dbReference type="GO" id="GO:0016763">
    <property type="term" value="F:pentosyltransferase activity"/>
    <property type="evidence" value="ECO:0007669"/>
    <property type="project" value="UniProtKB-ARBA"/>
</dbReference>
<keyword evidence="4" id="KW-0325">Glycoprotein</keyword>
<dbReference type="GO" id="GO:0000139">
    <property type="term" value="C:Golgi membrane"/>
    <property type="evidence" value="ECO:0007669"/>
    <property type="project" value="UniProtKB-SubCell"/>
</dbReference>
<evidence type="ECO:0000256" key="1">
    <source>
        <dbReference type="ARBA" id="ARBA00004323"/>
    </source>
</evidence>
<name>A0AAD4J6Y2_PERFH</name>
<dbReference type="InterPro" id="IPR007657">
    <property type="entry name" value="Glycosyltransferase_61"/>
</dbReference>
<evidence type="ECO:0000313" key="6">
    <source>
        <dbReference type="EMBL" id="KAH6828079.1"/>
    </source>
</evidence>
<feature type="domain" description="Glycosyltransferase 61 catalytic" evidence="5">
    <location>
        <begin position="95"/>
        <end position="278"/>
    </location>
</feature>
<comment type="caution">
    <text evidence="6">The sequence shown here is derived from an EMBL/GenBank/DDBJ whole genome shotgun (WGS) entry which is preliminary data.</text>
</comment>
<dbReference type="PANTHER" id="PTHR20961">
    <property type="entry name" value="GLYCOSYLTRANSFERASE"/>
    <property type="match status" value="1"/>
</dbReference>
<evidence type="ECO:0000256" key="4">
    <source>
        <dbReference type="ARBA" id="ARBA00023180"/>
    </source>
</evidence>
<protein>
    <recommendedName>
        <fullName evidence="5">Glycosyltransferase 61 catalytic domain-containing protein</fullName>
    </recommendedName>
</protein>
<keyword evidence="2" id="KW-0328">Glycosyltransferase</keyword>